<evidence type="ECO:0000256" key="5">
    <source>
        <dbReference type="ARBA" id="ARBA00023012"/>
    </source>
</evidence>
<dbReference type="EMBL" id="CP046401">
    <property type="protein sequence ID" value="QGY47614.1"/>
    <property type="molecule type" value="Genomic_DNA"/>
</dbReference>
<name>A0A6I6KBK4_9BACT</name>
<dbReference type="SUPFAM" id="SSF47384">
    <property type="entry name" value="Homodimeric domain of signal transducing histidine kinase"/>
    <property type="match status" value="1"/>
</dbReference>
<proteinExistence type="predicted"/>
<feature type="domain" description="Histidine kinase" evidence="6">
    <location>
        <begin position="136"/>
        <end position="356"/>
    </location>
</feature>
<dbReference type="PROSITE" id="PS50109">
    <property type="entry name" value="HIS_KIN"/>
    <property type="match status" value="1"/>
</dbReference>
<dbReference type="SUPFAM" id="SSF55874">
    <property type="entry name" value="ATPase domain of HSP90 chaperone/DNA topoisomerase II/histidine kinase"/>
    <property type="match status" value="1"/>
</dbReference>
<accession>A0A6I6KBK4</accession>
<protein>
    <recommendedName>
        <fullName evidence="2">histidine kinase</fullName>
        <ecNumber evidence="2">2.7.13.3</ecNumber>
    </recommendedName>
</protein>
<dbReference type="Pfam" id="PF00512">
    <property type="entry name" value="HisKA"/>
    <property type="match status" value="1"/>
</dbReference>
<organism evidence="7 8">
    <name type="scientific">Maribellus comscasis</name>
    <dbReference type="NCBI Taxonomy" id="2681766"/>
    <lineage>
        <taxon>Bacteria</taxon>
        <taxon>Pseudomonadati</taxon>
        <taxon>Bacteroidota</taxon>
        <taxon>Bacteroidia</taxon>
        <taxon>Marinilabiliales</taxon>
        <taxon>Prolixibacteraceae</taxon>
        <taxon>Maribellus</taxon>
    </lineage>
</organism>
<dbReference type="InterPro" id="IPR005467">
    <property type="entry name" value="His_kinase_dom"/>
</dbReference>
<dbReference type="SMART" id="SM00388">
    <property type="entry name" value="HisKA"/>
    <property type="match status" value="1"/>
</dbReference>
<keyword evidence="5" id="KW-0902">Two-component regulatory system</keyword>
<evidence type="ECO:0000256" key="3">
    <source>
        <dbReference type="ARBA" id="ARBA00022679"/>
    </source>
</evidence>
<dbReference type="InterPro" id="IPR003594">
    <property type="entry name" value="HATPase_dom"/>
</dbReference>
<dbReference type="Pfam" id="PF02518">
    <property type="entry name" value="HATPase_c"/>
    <property type="match status" value="1"/>
</dbReference>
<keyword evidence="3" id="KW-0808">Transferase</keyword>
<dbReference type="Gene3D" id="1.10.287.130">
    <property type="match status" value="1"/>
</dbReference>
<comment type="catalytic activity">
    <reaction evidence="1">
        <text>ATP + protein L-histidine = ADP + protein N-phospho-L-histidine.</text>
        <dbReference type="EC" id="2.7.13.3"/>
    </reaction>
</comment>
<dbReference type="Pfam" id="PF00571">
    <property type="entry name" value="CBS"/>
    <property type="match status" value="1"/>
</dbReference>
<dbReference type="PANTHER" id="PTHR43711:SF26">
    <property type="entry name" value="SENSOR HISTIDINE KINASE RCSC"/>
    <property type="match status" value="1"/>
</dbReference>
<dbReference type="InterPro" id="IPR050736">
    <property type="entry name" value="Sensor_HK_Regulatory"/>
</dbReference>
<dbReference type="InterPro" id="IPR036097">
    <property type="entry name" value="HisK_dim/P_sf"/>
</dbReference>
<evidence type="ECO:0000256" key="1">
    <source>
        <dbReference type="ARBA" id="ARBA00000085"/>
    </source>
</evidence>
<dbReference type="RefSeq" id="WP_158871669.1">
    <property type="nucleotide sequence ID" value="NZ_CP046401.1"/>
</dbReference>
<evidence type="ECO:0000256" key="2">
    <source>
        <dbReference type="ARBA" id="ARBA00012438"/>
    </source>
</evidence>
<dbReference type="PANTHER" id="PTHR43711">
    <property type="entry name" value="TWO-COMPONENT HISTIDINE KINASE"/>
    <property type="match status" value="1"/>
</dbReference>
<dbReference type="InterPro" id="IPR036890">
    <property type="entry name" value="HATPase_C_sf"/>
</dbReference>
<dbReference type="SMART" id="SM00387">
    <property type="entry name" value="HATPase_c"/>
    <property type="match status" value="1"/>
</dbReference>
<dbReference type="InterPro" id="IPR003661">
    <property type="entry name" value="HisK_dim/P_dom"/>
</dbReference>
<sequence length="356" mass="40957">MIDLNKYISPLYHSANPFEGINSIEDRLLSNKYLVVIDEQNEFHGILTEEDIIRRPHKIVIDCVSPKENVCKNDTIKSIIEKFDLSRSPVLAVMEDTKFVGVIEKQNVLKELEAEVEKLFSKSLLSKNSKEYFLSNLSHEIRTPLNGILGFIDILKQLEAAECSTDKNDIVELLEKTTENFLILLNDLVELSLIEAGEEIAIKKENVDIAKTLKELKLFFETLPFSQGEKINIDYLNPEPSFCIYTDKNRIKHILYHLLDNAIKFSAGNRVTCGFTFNQDSQDVDFFVRNKWCKDSIDIRKMFDIFEKQERIEKRINFGLGIGLSLVKKLVNLLGGSIKVESYESEIIFRVKIPVK</sequence>
<dbReference type="InterPro" id="IPR000644">
    <property type="entry name" value="CBS_dom"/>
</dbReference>
<dbReference type="SUPFAM" id="SSF54631">
    <property type="entry name" value="CBS-domain pair"/>
    <property type="match status" value="1"/>
</dbReference>
<dbReference type="EC" id="2.7.13.3" evidence="2"/>
<keyword evidence="8" id="KW-1185">Reference proteome</keyword>
<evidence type="ECO:0000313" key="7">
    <source>
        <dbReference type="EMBL" id="QGY47614.1"/>
    </source>
</evidence>
<dbReference type="AlphaFoldDB" id="A0A6I6KBK4"/>
<gene>
    <name evidence="7" type="ORF">GM418_29285</name>
</gene>
<reference evidence="7 8" key="1">
    <citation type="submission" date="2019-11" db="EMBL/GenBank/DDBJ databases">
        <authorList>
            <person name="Zheng R.K."/>
            <person name="Sun C.M."/>
        </authorList>
    </citation>
    <scope>NUCLEOTIDE SEQUENCE [LARGE SCALE GENOMIC DNA]</scope>
    <source>
        <strain evidence="7 8">WC007</strain>
    </source>
</reference>
<dbReference type="Gene3D" id="3.30.565.10">
    <property type="entry name" value="Histidine kinase-like ATPase, C-terminal domain"/>
    <property type="match status" value="1"/>
</dbReference>
<dbReference type="CDD" id="cd00082">
    <property type="entry name" value="HisKA"/>
    <property type="match status" value="1"/>
</dbReference>
<dbReference type="InterPro" id="IPR046342">
    <property type="entry name" value="CBS_dom_sf"/>
</dbReference>
<evidence type="ECO:0000256" key="4">
    <source>
        <dbReference type="ARBA" id="ARBA00022777"/>
    </source>
</evidence>
<keyword evidence="4" id="KW-0418">Kinase</keyword>
<dbReference type="Gene3D" id="3.10.580.10">
    <property type="entry name" value="CBS-domain"/>
    <property type="match status" value="1"/>
</dbReference>
<dbReference type="Proteomes" id="UP000428260">
    <property type="component" value="Chromosome"/>
</dbReference>
<dbReference type="KEGG" id="mcos:GM418_29285"/>
<evidence type="ECO:0000259" key="6">
    <source>
        <dbReference type="PROSITE" id="PS50109"/>
    </source>
</evidence>
<dbReference type="GO" id="GO:0000155">
    <property type="term" value="F:phosphorelay sensor kinase activity"/>
    <property type="evidence" value="ECO:0007669"/>
    <property type="project" value="InterPro"/>
</dbReference>
<evidence type="ECO:0000313" key="8">
    <source>
        <dbReference type="Proteomes" id="UP000428260"/>
    </source>
</evidence>